<reference evidence="6 7" key="1">
    <citation type="journal article" date="2023" name="BMC Biol.">
        <title>The compact genome of the sponge Oopsacas minuta (Hexactinellida) is lacking key metazoan core genes.</title>
        <authorList>
            <person name="Santini S."/>
            <person name="Schenkelaars Q."/>
            <person name="Jourda C."/>
            <person name="Duchesne M."/>
            <person name="Belahbib H."/>
            <person name="Rocher C."/>
            <person name="Selva M."/>
            <person name="Riesgo A."/>
            <person name="Vervoort M."/>
            <person name="Leys S.P."/>
            <person name="Kodjabachian L."/>
            <person name="Le Bivic A."/>
            <person name="Borchiellini C."/>
            <person name="Claverie J.M."/>
            <person name="Renard E."/>
        </authorList>
    </citation>
    <scope>NUCLEOTIDE SEQUENCE [LARGE SCALE GENOMIC DNA]</scope>
    <source>
        <strain evidence="6">SPO-2</strain>
    </source>
</reference>
<dbReference type="InterPro" id="IPR007783">
    <property type="entry name" value="eIF3d"/>
</dbReference>
<dbReference type="EMBL" id="JAKMXF010000332">
    <property type="protein sequence ID" value="KAI6648248.1"/>
    <property type="molecule type" value="Genomic_DNA"/>
</dbReference>
<name>A0AAV7JHT7_9METZ</name>
<dbReference type="PANTHER" id="PTHR12399:SF0">
    <property type="entry name" value="EUKARYOTIC TRANSLATION INITIATION FACTOR 3 SUBUNIT D"/>
    <property type="match status" value="1"/>
</dbReference>
<evidence type="ECO:0000256" key="4">
    <source>
        <dbReference type="ARBA" id="ARBA00022917"/>
    </source>
</evidence>
<evidence type="ECO:0000256" key="3">
    <source>
        <dbReference type="ARBA" id="ARBA00022884"/>
    </source>
</evidence>
<keyword evidence="7" id="KW-1185">Reference proteome</keyword>
<keyword evidence="4" id="KW-0648">Protein biosynthesis</keyword>
<dbReference type="GO" id="GO:0005852">
    <property type="term" value="C:eukaryotic translation initiation factor 3 complex"/>
    <property type="evidence" value="ECO:0007669"/>
    <property type="project" value="InterPro"/>
</dbReference>
<dbReference type="AlphaFoldDB" id="A0AAV7JHT7"/>
<dbReference type="Proteomes" id="UP001165289">
    <property type="component" value="Unassembled WGS sequence"/>
</dbReference>
<keyword evidence="2 6" id="KW-0396">Initiation factor</keyword>
<comment type="caution">
    <text evidence="6">The sequence shown here is derived from an EMBL/GenBank/DDBJ whole genome shotgun (WGS) entry which is preliminary data.</text>
</comment>
<evidence type="ECO:0000313" key="6">
    <source>
        <dbReference type="EMBL" id="KAI6648248.1"/>
    </source>
</evidence>
<organism evidence="6 7">
    <name type="scientific">Oopsacas minuta</name>
    <dbReference type="NCBI Taxonomy" id="111878"/>
    <lineage>
        <taxon>Eukaryota</taxon>
        <taxon>Metazoa</taxon>
        <taxon>Porifera</taxon>
        <taxon>Hexactinellida</taxon>
        <taxon>Hexasterophora</taxon>
        <taxon>Lyssacinosida</taxon>
        <taxon>Leucopsacidae</taxon>
        <taxon>Oopsacas</taxon>
    </lineage>
</organism>
<accession>A0AAV7JHT7</accession>
<protein>
    <submittedName>
        <fullName evidence="6">Eukaryotic translation initiation factor 3 subunit D</fullName>
    </submittedName>
</protein>
<feature type="compositionally biased region" description="Acidic residues" evidence="5">
    <location>
        <begin position="267"/>
        <end position="281"/>
    </location>
</feature>
<evidence type="ECO:0000256" key="2">
    <source>
        <dbReference type="ARBA" id="ARBA00022540"/>
    </source>
</evidence>
<evidence type="ECO:0000256" key="1">
    <source>
        <dbReference type="ARBA" id="ARBA00022490"/>
    </source>
</evidence>
<proteinExistence type="predicted"/>
<sequence length="289" mass="33399">MRLLALPKTLRKTRRCFPSNEELESEVFDALESGPSNDWYHLSKVGCCVCKAAWLLMANILREFMHFINYIQCFTIEVLKRDKTFNAKNINPFYDEAIKQPLAPILYRYRRWQLKEVPVIIRCEVNGMLGENFYCNIRTLNEYDPKITDDWRRKLELQKGAVIATELKNNSNKLAKCTISSILSGCDLIKLGYVSRDNFYSPKSHVILGTQDFLPSFLASQVSLELNNCWGVLHVLIQECLKLKEGKYFLVRDSTKHVLKLYQTSGESEDSFDFENEDSDSNSDNSCDA</sequence>
<dbReference type="GO" id="GO:0003723">
    <property type="term" value="F:RNA binding"/>
    <property type="evidence" value="ECO:0007669"/>
    <property type="project" value="UniProtKB-KW"/>
</dbReference>
<evidence type="ECO:0000313" key="7">
    <source>
        <dbReference type="Proteomes" id="UP001165289"/>
    </source>
</evidence>
<gene>
    <name evidence="6" type="ORF">LOD99_12057</name>
</gene>
<dbReference type="Pfam" id="PF05091">
    <property type="entry name" value="eIF-3_zeta"/>
    <property type="match status" value="1"/>
</dbReference>
<keyword evidence="3" id="KW-0694">RNA-binding</keyword>
<dbReference type="GO" id="GO:0003743">
    <property type="term" value="F:translation initiation factor activity"/>
    <property type="evidence" value="ECO:0007669"/>
    <property type="project" value="UniProtKB-KW"/>
</dbReference>
<keyword evidence="1" id="KW-0963">Cytoplasm</keyword>
<dbReference type="PANTHER" id="PTHR12399">
    <property type="entry name" value="EUKARYOTIC TRANSLATION INITIATION FACTOR 3 SUBUNIT 7"/>
    <property type="match status" value="1"/>
</dbReference>
<evidence type="ECO:0000256" key="5">
    <source>
        <dbReference type="SAM" id="MobiDB-lite"/>
    </source>
</evidence>
<feature type="region of interest" description="Disordered" evidence="5">
    <location>
        <begin position="265"/>
        <end position="289"/>
    </location>
</feature>